<organism evidence="1 2">
    <name type="scientific">Perspicuibacillus lycopersici</name>
    <dbReference type="NCBI Taxonomy" id="1325689"/>
    <lineage>
        <taxon>Bacteria</taxon>
        <taxon>Bacillati</taxon>
        <taxon>Bacillota</taxon>
        <taxon>Bacilli</taxon>
        <taxon>Bacillales</taxon>
        <taxon>Bacillaceae</taxon>
        <taxon>Perspicuibacillus</taxon>
    </lineage>
</organism>
<dbReference type="RefSeq" id="WP_263074090.1">
    <property type="nucleotide sequence ID" value="NZ_JAOUSF010000005.1"/>
</dbReference>
<dbReference type="EMBL" id="JAOUSF010000005">
    <property type="protein sequence ID" value="MCU9614768.1"/>
    <property type="molecule type" value="Genomic_DNA"/>
</dbReference>
<dbReference type="AlphaFoldDB" id="A0AAE3IUD2"/>
<name>A0AAE3IUD2_9BACI</name>
<accession>A0AAE3IUD2</accession>
<evidence type="ECO:0000313" key="1">
    <source>
        <dbReference type="EMBL" id="MCU9614768.1"/>
    </source>
</evidence>
<proteinExistence type="predicted"/>
<protein>
    <submittedName>
        <fullName evidence="1">Uncharacterized protein</fullName>
    </submittedName>
</protein>
<dbReference type="Proteomes" id="UP001209318">
    <property type="component" value="Unassembled WGS sequence"/>
</dbReference>
<evidence type="ECO:0000313" key="2">
    <source>
        <dbReference type="Proteomes" id="UP001209318"/>
    </source>
</evidence>
<sequence>MMREVVELFYLNETPIMLSGEKYEKYIGPIPLTLYSEGIKQTIEYMQKEMVKSKE</sequence>
<comment type="caution">
    <text evidence="1">The sequence shown here is derived from an EMBL/GenBank/DDBJ whole genome shotgun (WGS) entry which is preliminary data.</text>
</comment>
<reference evidence="1" key="1">
    <citation type="submission" date="2022-10" db="EMBL/GenBank/DDBJ databases">
        <title>Description of Fervidibacillus gen. nov. in the family Fervidibacillaceae fam. nov. with two species, Fervidibacillus albus sp. nov., and Fervidibacillus halotolerans sp. nov., isolated from tidal flat sediments.</title>
        <authorList>
            <person name="Kwon K.K."/>
            <person name="Yang S.-H."/>
        </authorList>
    </citation>
    <scope>NUCLEOTIDE SEQUENCE</scope>
    <source>
        <strain evidence="1">JCM 19140</strain>
    </source>
</reference>
<gene>
    <name evidence="1" type="ORF">OEV98_14585</name>
</gene>
<keyword evidence="2" id="KW-1185">Reference proteome</keyword>